<accession>A0ABW5CYY5</accession>
<dbReference type="RefSeq" id="WP_250430653.1">
    <property type="nucleotide sequence ID" value="NZ_JALPRR010000003.1"/>
</dbReference>
<organism evidence="6 7">
    <name type="scientific">Pontibacter ruber</name>
    <dbReference type="NCBI Taxonomy" id="1343895"/>
    <lineage>
        <taxon>Bacteria</taxon>
        <taxon>Pseudomonadati</taxon>
        <taxon>Bacteroidota</taxon>
        <taxon>Cytophagia</taxon>
        <taxon>Cytophagales</taxon>
        <taxon>Hymenobacteraceae</taxon>
        <taxon>Pontibacter</taxon>
    </lineage>
</organism>
<comment type="similarity">
    <text evidence="1">Belongs to the ABC transporter superfamily.</text>
</comment>
<evidence type="ECO:0000256" key="1">
    <source>
        <dbReference type="ARBA" id="ARBA00005417"/>
    </source>
</evidence>
<dbReference type="PANTHER" id="PTHR43335">
    <property type="entry name" value="ABC TRANSPORTER, ATP-BINDING PROTEIN"/>
    <property type="match status" value="1"/>
</dbReference>
<dbReference type="NCBIfam" id="TIGR03522">
    <property type="entry name" value="GldA_ABC_ATP"/>
    <property type="match status" value="1"/>
</dbReference>
<dbReference type="SUPFAM" id="SSF52540">
    <property type="entry name" value="P-loop containing nucleoside triphosphate hydrolases"/>
    <property type="match status" value="1"/>
</dbReference>
<dbReference type="SMART" id="SM00382">
    <property type="entry name" value="AAA"/>
    <property type="match status" value="1"/>
</dbReference>
<gene>
    <name evidence="6" type="primary">gldA</name>
    <name evidence="6" type="ORF">ACFSKP_15305</name>
</gene>
<dbReference type="Proteomes" id="UP001597374">
    <property type="component" value="Unassembled WGS sequence"/>
</dbReference>
<dbReference type="GO" id="GO:0005524">
    <property type="term" value="F:ATP binding"/>
    <property type="evidence" value="ECO:0007669"/>
    <property type="project" value="UniProtKB-KW"/>
</dbReference>
<feature type="domain" description="ABC transporter" evidence="5">
    <location>
        <begin position="3"/>
        <end position="232"/>
    </location>
</feature>
<dbReference type="Gene3D" id="3.40.50.300">
    <property type="entry name" value="P-loop containing nucleotide triphosphate hydrolases"/>
    <property type="match status" value="1"/>
</dbReference>
<evidence type="ECO:0000259" key="5">
    <source>
        <dbReference type="PROSITE" id="PS50893"/>
    </source>
</evidence>
<evidence type="ECO:0000256" key="3">
    <source>
        <dbReference type="ARBA" id="ARBA00022741"/>
    </source>
</evidence>
<protein>
    <submittedName>
        <fullName evidence="6">Gliding motility-associated ABC transporter ATP-binding subunit GldA</fullName>
    </submittedName>
</protein>
<evidence type="ECO:0000256" key="4">
    <source>
        <dbReference type="ARBA" id="ARBA00022840"/>
    </source>
</evidence>
<dbReference type="EMBL" id="JBHUIM010000002">
    <property type="protein sequence ID" value="MFD2247632.1"/>
    <property type="molecule type" value="Genomic_DNA"/>
</dbReference>
<evidence type="ECO:0000313" key="7">
    <source>
        <dbReference type="Proteomes" id="UP001597374"/>
    </source>
</evidence>
<dbReference type="Pfam" id="PF00005">
    <property type="entry name" value="ABC_tran"/>
    <property type="match status" value="1"/>
</dbReference>
<name>A0ABW5CYY5_9BACT</name>
<dbReference type="PROSITE" id="PS50893">
    <property type="entry name" value="ABC_TRANSPORTER_2"/>
    <property type="match status" value="1"/>
</dbReference>
<proteinExistence type="inferred from homology"/>
<keyword evidence="3" id="KW-0547">Nucleotide-binding</keyword>
<evidence type="ECO:0000313" key="6">
    <source>
        <dbReference type="EMBL" id="MFD2247632.1"/>
    </source>
</evidence>
<evidence type="ECO:0000256" key="2">
    <source>
        <dbReference type="ARBA" id="ARBA00022448"/>
    </source>
</evidence>
<dbReference type="CDD" id="cd03230">
    <property type="entry name" value="ABC_DR_subfamily_A"/>
    <property type="match status" value="1"/>
</dbReference>
<sequence>MSVEVKNLTKIFGTQRAVDDISFTVGQGQILGFLGPNGAGKSTTMKIATCYLPPSSGTVLVNGFDVVQQPIEVRRSVGYLPEHNPLYLDMYVHEYLAFVANVYGLGGRKAKERVKEMVELCGLTLEQGKKIGALSKGYRQRVGLAQALVHDPQVLILDEPTTGLDPNQIVEIRSLIKRIGQDKTVIFSTHIMQEVAAICDRVVIINRGKLVADSDVASLQAGERTEKVTLVEFEQPIEAEALQSIPGVLNVSLAQGHTYRVTSRRDADIRSAVFRIAAERNWPLVGLRQEENSLEKIFQQLTKN</sequence>
<dbReference type="InterPro" id="IPR019864">
    <property type="entry name" value="Motility-assoc_ABC_GldA"/>
</dbReference>
<keyword evidence="2" id="KW-0813">Transport</keyword>
<dbReference type="InterPro" id="IPR003593">
    <property type="entry name" value="AAA+_ATPase"/>
</dbReference>
<dbReference type="PANTHER" id="PTHR43335:SF4">
    <property type="entry name" value="ABC TRANSPORTER, ATP-BINDING PROTEIN"/>
    <property type="match status" value="1"/>
</dbReference>
<keyword evidence="7" id="KW-1185">Reference proteome</keyword>
<reference evidence="7" key="1">
    <citation type="journal article" date="2019" name="Int. J. Syst. Evol. Microbiol.">
        <title>The Global Catalogue of Microorganisms (GCM) 10K type strain sequencing project: providing services to taxonomists for standard genome sequencing and annotation.</title>
        <authorList>
            <consortium name="The Broad Institute Genomics Platform"/>
            <consortium name="The Broad Institute Genome Sequencing Center for Infectious Disease"/>
            <person name="Wu L."/>
            <person name="Ma J."/>
        </authorList>
    </citation>
    <scope>NUCLEOTIDE SEQUENCE [LARGE SCALE GENOMIC DNA]</scope>
    <source>
        <strain evidence="7">CGMCC 4.1782</strain>
    </source>
</reference>
<dbReference type="InterPro" id="IPR003439">
    <property type="entry name" value="ABC_transporter-like_ATP-bd"/>
</dbReference>
<dbReference type="InterPro" id="IPR027417">
    <property type="entry name" value="P-loop_NTPase"/>
</dbReference>
<keyword evidence="4 6" id="KW-0067">ATP-binding</keyword>
<comment type="caution">
    <text evidence="6">The sequence shown here is derived from an EMBL/GenBank/DDBJ whole genome shotgun (WGS) entry which is preliminary data.</text>
</comment>